<dbReference type="KEGG" id="pau:PA14_28930"/>
<protein>
    <recommendedName>
        <fullName evidence="2">Cyclic nucleotide-binding domain-containing protein</fullName>
    </recommendedName>
</protein>
<feature type="chain" id="PRO_5030007603" description="Cyclic nucleotide-binding domain-containing protein" evidence="1">
    <location>
        <begin position="29"/>
        <end position="180"/>
    </location>
</feature>
<dbReference type="AlphaFoldDB" id="A0A0H2ZCI0"/>
<organism evidence="3 4">
    <name type="scientific">Pseudomonas aeruginosa (strain UCBPP-PA14)</name>
    <dbReference type="NCBI Taxonomy" id="208963"/>
    <lineage>
        <taxon>Bacteria</taxon>
        <taxon>Pseudomonadati</taxon>
        <taxon>Pseudomonadota</taxon>
        <taxon>Gammaproteobacteria</taxon>
        <taxon>Pseudomonadales</taxon>
        <taxon>Pseudomonadaceae</taxon>
        <taxon>Pseudomonas</taxon>
    </lineage>
</organism>
<dbReference type="EMBL" id="CP000438">
    <property type="protein sequence ID" value="ABJ11947.1"/>
    <property type="molecule type" value="Genomic_DNA"/>
</dbReference>
<name>A0A0H2ZCI0_PSEAB</name>
<feature type="signal peptide" evidence="1">
    <location>
        <begin position="1"/>
        <end position="28"/>
    </location>
</feature>
<dbReference type="PROSITE" id="PS50042">
    <property type="entry name" value="CNMP_BINDING_3"/>
    <property type="match status" value="1"/>
</dbReference>
<feature type="domain" description="Cyclic nucleotide-binding" evidence="2">
    <location>
        <begin position="97"/>
        <end position="144"/>
    </location>
</feature>
<dbReference type="Proteomes" id="UP000000653">
    <property type="component" value="Chromosome"/>
</dbReference>
<dbReference type="RefSeq" id="WP_003138859.1">
    <property type="nucleotide sequence ID" value="NC_008463.1"/>
</dbReference>
<gene>
    <name evidence="3" type="ordered locus">PA14_28930</name>
</gene>
<dbReference type="InterPro" id="IPR000595">
    <property type="entry name" value="cNMP-bd_dom"/>
</dbReference>
<evidence type="ECO:0000313" key="3">
    <source>
        <dbReference type="EMBL" id="ABJ11947.1"/>
    </source>
</evidence>
<evidence type="ECO:0000259" key="2">
    <source>
        <dbReference type="PROSITE" id="PS50042"/>
    </source>
</evidence>
<accession>A0A0H2ZCI0</accession>
<evidence type="ECO:0000313" key="4">
    <source>
        <dbReference type="Proteomes" id="UP000000653"/>
    </source>
</evidence>
<proteinExistence type="predicted"/>
<evidence type="ECO:0000256" key="1">
    <source>
        <dbReference type="SAM" id="SignalP"/>
    </source>
</evidence>
<dbReference type="HOGENOM" id="CLU_1502205_0_0_6"/>
<reference evidence="3 4" key="1">
    <citation type="journal article" date="2006" name="Genome Biol.">
        <title>Genomic analysis reveals that Pseudomonas aeruginosa virulence is combinatorial.</title>
        <authorList>
            <person name="Lee D.G."/>
            <person name="Urbach J.M."/>
            <person name="Wu G."/>
            <person name="Liberati N.T."/>
            <person name="Feinbaum R.L."/>
            <person name="Miyata S."/>
            <person name="Diggins L.T."/>
            <person name="He J."/>
            <person name="Saucier M."/>
            <person name="Deziel E."/>
            <person name="Friedman L."/>
            <person name="Li L."/>
            <person name="Grills G."/>
            <person name="Montgomery K."/>
            <person name="Kucherlapati R."/>
            <person name="Rahme L.G."/>
            <person name="Ausubel F.M."/>
        </authorList>
    </citation>
    <scope>NUCLEOTIDE SEQUENCE [LARGE SCALE GENOMIC DNA]</scope>
    <source>
        <strain evidence="3 4">UCBPP-PA14</strain>
    </source>
</reference>
<dbReference type="BioCyc" id="PAER208963:G1G74-2420-MONOMER"/>
<keyword evidence="1" id="KW-0732">Signal</keyword>
<sequence length="180" mass="19344">MNAHPYLLRLAAGLALLLPAACTSPAPPAPNLTELFADALHCRGDFPDARARATAERLRAEGVEVLDRAPGETLDLLYRFATPLRIDGSLVNAVRVRGDSGVLVMAYAEGDLEDFARRQGATPHPAERAALDGFGELEVLYSRPLSPRPGLDESPPRLVIGRGIEAAAQAFRWGCRSYDG</sequence>